<evidence type="ECO:0000256" key="13">
    <source>
        <dbReference type="ARBA" id="ARBA00023268"/>
    </source>
</evidence>
<feature type="binding site" evidence="17">
    <location>
        <position position="370"/>
    </location>
    <ligand>
        <name>(6S)-NADPHX</name>
        <dbReference type="ChEBI" id="CHEBI:64076"/>
    </ligand>
</feature>
<dbReference type="Pfam" id="PF03853">
    <property type="entry name" value="YjeF_N"/>
    <property type="match status" value="1"/>
</dbReference>
<dbReference type="Gene3D" id="3.40.50.10260">
    <property type="entry name" value="YjeF N-terminal domain"/>
    <property type="match status" value="1"/>
</dbReference>
<keyword evidence="12 17" id="KW-0456">Lyase</keyword>
<dbReference type="CDD" id="cd01171">
    <property type="entry name" value="YXKO-related"/>
    <property type="match status" value="1"/>
</dbReference>
<dbReference type="RefSeq" id="WP_168082927.1">
    <property type="nucleotide sequence ID" value="NZ_JAAVJI010000003.1"/>
</dbReference>
<comment type="catalytic activity">
    <reaction evidence="15 17 19">
        <text>(6S)-NADHX + ADP = AMP + phosphate + NADH + H(+)</text>
        <dbReference type="Rhea" id="RHEA:32223"/>
        <dbReference type="ChEBI" id="CHEBI:15378"/>
        <dbReference type="ChEBI" id="CHEBI:43474"/>
        <dbReference type="ChEBI" id="CHEBI:57945"/>
        <dbReference type="ChEBI" id="CHEBI:64074"/>
        <dbReference type="ChEBI" id="CHEBI:456215"/>
        <dbReference type="ChEBI" id="CHEBI:456216"/>
        <dbReference type="EC" id="4.2.1.136"/>
    </reaction>
</comment>
<evidence type="ECO:0000256" key="11">
    <source>
        <dbReference type="ARBA" id="ARBA00023235"/>
    </source>
</evidence>
<feature type="binding site" evidence="18">
    <location>
        <begin position="132"/>
        <end position="138"/>
    </location>
    <ligand>
        <name>(6S)-NADPHX</name>
        <dbReference type="ChEBI" id="CHEBI:64076"/>
    </ligand>
</feature>
<evidence type="ECO:0000256" key="4">
    <source>
        <dbReference type="ARBA" id="ARBA00009524"/>
    </source>
</evidence>
<keyword evidence="6 17" id="KW-0547">Nucleotide-binding</keyword>
<dbReference type="SUPFAM" id="SSF64153">
    <property type="entry name" value="YjeF N-terminal domain-like"/>
    <property type="match status" value="1"/>
</dbReference>
<dbReference type="InterPro" id="IPR000631">
    <property type="entry name" value="CARKD"/>
</dbReference>
<dbReference type="EMBL" id="JAAVJI010000003">
    <property type="protein sequence ID" value="NJP00623.1"/>
    <property type="molecule type" value="Genomic_DNA"/>
</dbReference>
<evidence type="ECO:0000256" key="7">
    <source>
        <dbReference type="ARBA" id="ARBA00022840"/>
    </source>
</evidence>
<dbReference type="Proteomes" id="UP000746535">
    <property type="component" value="Unassembled WGS sequence"/>
</dbReference>
<gene>
    <name evidence="17" type="primary">nnrD</name>
    <name evidence="18" type="synonym">nnrE</name>
    <name evidence="22" type="ORF">HBH25_07090</name>
</gene>
<dbReference type="Gene3D" id="3.40.1190.20">
    <property type="match status" value="1"/>
</dbReference>
<reference evidence="22 23" key="1">
    <citation type="submission" date="2020-03" db="EMBL/GenBank/DDBJ databases">
        <authorList>
            <person name="Wang L."/>
            <person name="He N."/>
            <person name="Li Y."/>
            <person name="Fang Y."/>
            <person name="Zhang F."/>
        </authorList>
    </citation>
    <scope>NUCLEOTIDE SEQUENCE [LARGE SCALE GENOMIC DNA]</scope>
    <source>
        <strain evidence="23">hsmgli-8</strain>
    </source>
</reference>
<evidence type="ECO:0000256" key="16">
    <source>
        <dbReference type="ARBA" id="ARBA00049209"/>
    </source>
</evidence>
<dbReference type="Pfam" id="PF01256">
    <property type="entry name" value="Carb_kinase"/>
    <property type="match status" value="1"/>
</dbReference>
<feature type="domain" description="YjeF N-terminal" evidence="21">
    <location>
        <begin position="18"/>
        <end position="218"/>
    </location>
</feature>
<dbReference type="InterPro" id="IPR017953">
    <property type="entry name" value="Carbohydrate_kinase_pred_CS"/>
</dbReference>
<dbReference type="PROSITE" id="PS51385">
    <property type="entry name" value="YJEF_N"/>
    <property type="match status" value="1"/>
</dbReference>
<dbReference type="EC" id="4.2.1.136" evidence="19"/>
<dbReference type="PIRSF" id="PIRSF017184">
    <property type="entry name" value="Nnr"/>
    <property type="match status" value="1"/>
</dbReference>
<sequence length="499" mass="51075">MAQEDTALPDVLYSAQQVRDLDARVIAAGTPGFDLMQRAAKACWRALRLQWPQARALTVLAGAGNNGADGYLVAALAQRAGWQVTVYTLADTTALADDAAKAYAEACSDGVNIQPWAPGAPLKGVVVDALFGTGLARDVQGVYQQAIEAINASGLSVLAVDIPSGLNASTGHVMGSAVRADMTVTFIGLKLGLLTGEAPALVGRLVFDPLHTDLALAHGIQAEAQLLRPGNLSLPAPRRATAHKGQFGRVLVVGGEQGTGGAAIMAAEAALRSGAGMVSLATRQAHVAPALTRLPEVMTASVASANQLRPLVEAASVLVVGPGLGTAAWARSLVSVAATRQVPQVWDADALNLLAKGIVRLPEGSVITPHPGEAARLLGIDTEQVQKDRPSAVRALAGRYRATCVLKGAGSLVAAPDGRLALCNHGHPAMATGGLGDVLSGVIGALLAQHLAPFEAACLGVWLHARAGELQGAQGRGLAAVDLIPTIRQLIEELAPCKA</sequence>
<name>A0ABX0YF20_9PSED</name>
<keyword evidence="11 18" id="KW-0413">Isomerase</keyword>
<dbReference type="SUPFAM" id="SSF53613">
    <property type="entry name" value="Ribokinase-like"/>
    <property type="match status" value="1"/>
</dbReference>
<dbReference type="EC" id="5.1.99.6" evidence="19"/>
<comment type="catalytic activity">
    <reaction evidence="16 17 19">
        <text>(6S)-NADPHX + ADP = AMP + phosphate + NADPH + H(+)</text>
        <dbReference type="Rhea" id="RHEA:32235"/>
        <dbReference type="ChEBI" id="CHEBI:15378"/>
        <dbReference type="ChEBI" id="CHEBI:43474"/>
        <dbReference type="ChEBI" id="CHEBI:57783"/>
        <dbReference type="ChEBI" id="CHEBI:64076"/>
        <dbReference type="ChEBI" id="CHEBI:456215"/>
        <dbReference type="ChEBI" id="CHEBI:456216"/>
        <dbReference type="EC" id="4.2.1.136"/>
    </reaction>
</comment>
<dbReference type="NCBIfam" id="TIGR00197">
    <property type="entry name" value="yjeF_nterm"/>
    <property type="match status" value="1"/>
</dbReference>
<proteinExistence type="inferred from homology"/>
<comment type="function">
    <text evidence="18">Catalyzes the epimerization of the S- and R-forms of NAD(P)HX, a damaged form of NAD(P)H that is a result of enzymatic or heat-dependent hydration. This is a prerequisite for the S-specific NAD(P)H-hydrate dehydratase to allow the repair of both epimers of NAD(P)HX.</text>
</comment>
<comment type="similarity">
    <text evidence="3 19">In the N-terminal section; belongs to the NnrE/AIBP family.</text>
</comment>
<feature type="binding site" evidence="18">
    <location>
        <position position="128"/>
    </location>
    <ligand>
        <name>K(+)</name>
        <dbReference type="ChEBI" id="CHEBI:29103"/>
    </ligand>
</feature>
<evidence type="ECO:0000256" key="1">
    <source>
        <dbReference type="ARBA" id="ARBA00000013"/>
    </source>
</evidence>
<evidence type="ECO:0000256" key="2">
    <source>
        <dbReference type="ARBA" id="ARBA00000909"/>
    </source>
</evidence>
<organism evidence="22 23">
    <name type="scientific">Pseudomonas quercus</name>
    <dbReference type="NCBI Taxonomy" id="2722792"/>
    <lineage>
        <taxon>Bacteria</taxon>
        <taxon>Pseudomonadati</taxon>
        <taxon>Pseudomonadota</taxon>
        <taxon>Gammaproteobacteria</taxon>
        <taxon>Pseudomonadales</taxon>
        <taxon>Pseudomonadaceae</taxon>
        <taxon>Pseudomonas</taxon>
    </lineage>
</organism>
<evidence type="ECO:0000256" key="10">
    <source>
        <dbReference type="ARBA" id="ARBA00023027"/>
    </source>
</evidence>
<keyword evidence="8 17" id="KW-0521">NADP</keyword>
<feature type="binding site" evidence="18">
    <location>
        <position position="161"/>
    </location>
    <ligand>
        <name>(6S)-NADPHX</name>
        <dbReference type="ChEBI" id="CHEBI:64076"/>
    </ligand>
</feature>
<dbReference type="HAMAP" id="MF_01965">
    <property type="entry name" value="NADHX_dehydratase"/>
    <property type="match status" value="1"/>
</dbReference>
<comment type="similarity">
    <text evidence="17">Belongs to the NnrD/CARKD family.</text>
</comment>
<accession>A0ABX0YF20</accession>
<dbReference type="PANTHER" id="PTHR12592:SF0">
    <property type="entry name" value="ATP-DEPENDENT (S)-NAD(P)H-HYDRATE DEHYDRATASE"/>
    <property type="match status" value="1"/>
</dbReference>
<evidence type="ECO:0000256" key="18">
    <source>
        <dbReference type="HAMAP-Rule" id="MF_01966"/>
    </source>
</evidence>
<comment type="similarity">
    <text evidence="4 19">In the C-terminal section; belongs to the NnrD/CARKD family.</text>
</comment>
<feature type="binding site" evidence="17">
    <location>
        <position position="323"/>
    </location>
    <ligand>
        <name>(6S)-NADPHX</name>
        <dbReference type="ChEBI" id="CHEBI:64076"/>
    </ligand>
</feature>
<feature type="binding site" evidence="17">
    <location>
        <begin position="407"/>
        <end position="411"/>
    </location>
    <ligand>
        <name>AMP</name>
        <dbReference type="ChEBI" id="CHEBI:456215"/>
    </ligand>
</feature>
<evidence type="ECO:0000259" key="20">
    <source>
        <dbReference type="PROSITE" id="PS51383"/>
    </source>
</evidence>
<dbReference type="InterPro" id="IPR036652">
    <property type="entry name" value="YjeF_N_dom_sf"/>
</dbReference>
<comment type="function">
    <text evidence="17">Catalyzes the dehydration of the S-form of NAD(P)HX at the expense of ADP, which is converted to AMP. Together with NAD(P)HX epimerase, which catalyzes the epimerization of the S- and R-forms, the enzyme allows the repair of both epimers of NAD(P)HX, a damaged form of NAD(P)H that is a result of enzymatic or heat-dependent hydration.</text>
</comment>
<dbReference type="HAMAP" id="MF_01966">
    <property type="entry name" value="NADHX_epimerase"/>
    <property type="match status" value="1"/>
</dbReference>
<evidence type="ECO:0000313" key="23">
    <source>
        <dbReference type="Proteomes" id="UP000746535"/>
    </source>
</evidence>
<evidence type="ECO:0000256" key="9">
    <source>
        <dbReference type="ARBA" id="ARBA00022958"/>
    </source>
</evidence>
<keyword evidence="10 17" id="KW-0520">NAD</keyword>
<dbReference type="InterPro" id="IPR029056">
    <property type="entry name" value="Ribokinase-like"/>
</dbReference>
<evidence type="ECO:0000256" key="12">
    <source>
        <dbReference type="ARBA" id="ARBA00023239"/>
    </source>
</evidence>
<evidence type="ECO:0000256" key="17">
    <source>
        <dbReference type="HAMAP-Rule" id="MF_01965"/>
    </source>
</evidence>
<evidence type="ECO:0000313" key="22">
    <source>
        <dbReference type="EMBL" id="NJP00623.1"/>
    </source>
</evidence>
<feature type="binding site" evidence="17">
    <location>
        <position position="436"/>
    </location>
    <ligand>
        <name>AMP</name>
        <dbReference type="ChEBI" id="CHEBI:456215"/>
    </ligand>
</feature>
<evidence type="ECO:0000256" key="19">
    <source>
        <dbReference type="PIRNR" id="PIRNR017184"/>
    </source>
</evidence>
<evidence type="ECO:0000256" key="8">
    <source>
        <dbReference type="ARBA" id="ARBA00022857"/>
    </source>
</evidence>
<dbReference type="InterPro" id="IPR030677">
    <property type="entry name" value="Nnr"/>
</dbReference>
<evidence type="ECO:0000256" key="5">
    <source>
        <dbReference type="ARBA" id="ARBA00022723"/>
    </source>
</evidence>
<dbReference type="PROSITE" id="PS01050">
    <property type="entry name" value="YJEF_C_2"/>
    <property type="match status" value="1"/>
</dbReference>
<comment type="catalytic activity">
    <reaction evidence="1 18 19">
        <text>(6R)-NADHX = (6S)-NADHX</text>
        <dbReference type="Rhea" id="RHEA:32215"/>
        <dbReference type="ChEBI" id="CHEBI:64074"/>
        <dbReference type="ChEBI" id="CHEBI:64075"/>
        <dbReference type="EC" id="5.1.99.6"/>
    </reaction>
</comment>
<feature type="binding site" evidence="18">
    <location>
        <begin position="65"/>
        <end position="69"/>
    </location>
    <ligand>
        <name>(6S)-NADPHX</name>
        <dbReference type="ChEBI" id="CHEBI:64076"/>
    </ligand>
</feature>
<comment type="caution">
    <text evidence="22">The sequence shown here is derived from an EMBL/GenBank/DDBJ whole genome shotgun (WGS) entry which is preliminary data.</text>
</comment>
<comment type="cofactor">
    <cofactor evidence="18 19">
        <name>K(+)</name>
        <dbReference type="ChEBI" id="CHEBI:29103"/>
    </cofactor>
    <text evidence="18 19">Binds 1 potassium ion per subunit.</text>
</comment>
<keyword evidence="9 18" id="KW-0630">Potassium</keyword>
<keyword evidence="13" id="KW-0511">Multifunctional enzyme</keyword>
<dbReference type="PROSITE" id="PS51383">
    <property type="entry name" value="YJEF_C_3"/>
    <property type="match status" value="1"/>
</dbReference>
<evidence type="ECO:0000256" key="6">
    <source>
        <dbReference type="ARBA" id="ARBA00022741"/>
    </source>
</evidence>
<comment type="subunit">
    <text evidence="17">Homotetramer.</text>
</comment>
<dbReference type="NCBIfam" id="TIGR00196">
    <property type="entry name" value="yjeF_cterm"/>
    <property type="match status" value="1"/>
</dbReference>
<comment type="catalytic activity">
    <reaction evidence="2 18 19">
        <text>(6R)-NADPHX = (6S)-NADPHX</text>
        <dbReference type="Rhea" id="RHEA:32227"/>
        <dbReference type="ChEBI" id="CHEBI:64076"/>
        <dbReference type="ChEBI" id="CHEBI:64077"/>
        <dbReference type="EC" id="5.1.99.6"/>
    </reaction>
</comment>
<feature type="binding site" evidence="17">
    <location>
        <position position="262"/>
    </location>
    <ligand>
        <name>(6S)-NADPHX</name>
        <dbReference type="ChEBI" id="CHEBI:64076"/>
    </ligand>
</feature>
<evidence type="ECO:0000256" key="3">
    <source>
        <dbReference type="ARBA" id="ARBA00006001"/>
    </source>
</evidence>
<feature type="binding site" evidence="18">
    <location>
        <position position="164"/>
    </location>
    <ligand>
        <name>K(+)</name>
        <dbReference type="ChEBI" id="CHEBI:29103"/>
    </ligand>
</feature>
<comment type="similarity">
    <text evidence="18">Belongs to the NnrE/AIBP family.</text>
</comment>
<evidence type="ECO:0000256" key="14">
    <source>
        <dbReference type="ARBA" id="ARBA00025153"/>
    </source>
</evidence>
<evidence type="ECO:0000259" key="21">
    <source>
        <dbReference type="PROSITE" id="PS51385"/>
    </source>
</evidence>
<feature type="binding site" evidence="18">
    <location>
        <position position="66"/>
    </location>
    <ligand>
        <name>K(+)</name>
        <dbReference type="ChEBI" id="CHEBI:29103"/>
    </ligand>
</feature>
<evidence type="ECO:0000256" key="15">
    <source>
        <dbReference type="ARBA" id="ARBA00048238"/>
    </source>
</evidence>
<protein>
    <recommendedName>
        <fullName evidence="19">Bifunctional NAD(P)H-hydrate repair enzyme</fullName>
    </recommendedName>
    <alternativeName>
        <fullName evidence="19">Nicotinamide nucleotide repair protein</fullName>
    </alternativeName>
    <domain>
        <recommendedName>
            <fullName evidence="19">ADP-dependent (S)-NAD(P)H-hydrate dehydratase</fullName>
            <ecNumber evidence="19">4.2.1.136</ecNumber>
        </recommendedName>
        <alternativeName>
            <fullName evidence="19">ADP-dependent NAD(P)HX dehydratase</fullName>
        </alternativeName>
    </domain>
    <domain>
        <recommendedName>
            <fullName evidence="19">NAD(P)H-hydrate epimerase</fullName>
            <ecNumber evidence="19">5.1.99.6</ecNumber>
        </recommendedName>
    </domain>
</protein>
<dbReference type="InterPro" id="IPR004443">
    <property type="entry name" value="YjeF_N_dom"/>
</dbReference>
<keyword evidence="23" id="KW-1185">Reference proteome</keyword>
<comment type="cofactor">
    <cofactor evidence="17">
        <name>Mg(2+)</name>
        <dbReference type="ChEBI" id="CHEBI:18420"/>
    </cofactor>
</comment>
<dbReference type="PANTHER" id="PTHR12592">
    <property type="entry name" value="ATP-DEPENDENT (S)-NAD(P)H-HYDRATE DEHYDRATASE FAMILY MEMBER"/>
    <property type="match status" value="1"/>
</dbReference>
<feature type="binding site" evidence="18">
    <location>
        <position position="143"/>
    </location>
    <ligand>
        <name>(6S)-NADPHX</name>
        <dbReference type="ChEBI" id="CHEBI:64076"/>
    </ligand>
</feature>
<feature type="binding site" evidence="17">
    <location>
        <position position="437"/>
    </location>
    <ligand>
        <name>(6S)-NADPHX</name>
        <dbReference type="ChEBI" id="CHEBI:64076"/>
    </ligand>
</feature>
<keyword evidence="7 17" id="KW-0067">ATP-binding</keyword>
<comment type="function">
    <text evidence="14 19">Bifunctional enzyme that catalyzes the epimerization of the S- and R-forms of NAD(P)HX and the dehydration of the S-form of NAD(P)HX at the expense of ADP, which is converted to AMP. This allows the repair of both epimers of NAD(P)HX, a damaged form of NAD(P)H that is a result of enzymatic or heat-dependent hydration.</text>
</comment>
<feature type="domain" description="YjeF C-terminal" evidence="20">
    <location>
        <begin position="227"/>
        <end position="494"/>
    </location>
</feature>
<keyword evidence="5 18" id="KW-0479">Metal-binding</keyword>